<dbReference type="EMBL" id="CP025704">
    <property type="protein sequence ID" value="AUN98532.1"/>
    <property type="molecule type" value="Genomic_DNA"/>
</dbReference>
<keyword evidence="2" id="KW-1185">Reference proteome</keyword>
<dbReference type="PROSITE" id="PS51257">
    <property type="entry name" value="PROKAR_LIPOPROTEIN"/>
    <property type="match status" value="1"/>
</dbReference>
<dbReference type="AlphaFoldDB" id="A0A2K9NSR3"/>
<protein>
    <submittedName>
        <fullName evidence="1">Uncharacterized protein</fullName>
    </submittedName>
</protein>
<reference evidence="1 2" key="1">
    <citation type="submission" date="2018-01" db="EMBL/GenBank/DDBJ databases">
        <title>Complete genome sequence of Bacteriovorax stolpii DSM12778.</title>
        <authorList>
            <person name="Tang B."/>
            <person name="Chang J."/>
        </authorList>
    </citation>
    <scope>NUCLEOTIDE SEQUENCE [LARGE SCALE GENOMIC DNA]</scope>
    <source>
        <strain evidence="1 2">DSM 12778</strain>
    </source>
</reference>
<accession>A0A2K9NSR3</accession>
<dbReference type="Proteomes" id="UP000235584">
    <property type="component" value="Chromosome"/>
</dbReference>
<sequence length="435" mass="50324">MRKPLLLCSIFLLSSCAYISKKFESMAENKNTSALPVQNAKINYCAPLGRVQYISEDEHTLKFYRTLNTPIFENKSLSFIERSIMLSLIEMSKRPDEASPFSRLQIYLKVNGKSYYYDFRPKRLEDDTKMPYLRGLDFLAQKFLPKQNLLSVATKLDALAPTALGVSVGLENFLRENQKDLIKNDELNERFLKGDDVLTRYETFERKSFRAVVEQYMSPTYSKLSDYEYEKNGLDANKSPKGNFEANCNYDLSKEPTLRDEMFGREPKRTHSIGMSDGQDYFLAVSSMTLFKPYTTQPKLSYFMKARPSALPMPICEFKGKNQEIVLFSSDGRNPVQHLQHLVAYEIDQIDSSYTLNELLNFSRHLFLSSPDRILYESTRGRKAQLDFFLAMNFPIYHVENLGNIFGHANFKGEKKQESSLHIDDRSIARLWCGQ</sequence>
<gene>
    <name evidence="1" type="ORF">C0V70_10530</name>
</gene>
<organism evidence="1 2">
    <name type="scientific">Bacteriovorax stolpii</name>
    <name type="common">Bdellovibrio stolpii</name>
    <dbReference type="NCBI Taxonomy" id="960"/>
    <lineage>
        <taxon>Bacteria</taxon>
        <taxon>Pseudomonadati</taxon>
        <taxon>Bdellovibrionota</taxon>
        <taxon>Bacteriovoracia</taxon>
        <taxon>Bacteriovoracales</taxon>
        <taxon>Bacteriovoracaceae</taxon>
        <taxon>Bacteriovorax</taxon>
    </lineage>
</organism>
<proteinExistence type="predicted"/>
<evidence type="ECO:0000313" key="2">
    <source>
        <dbReference type="Proteomes" id="UP000235584"/>
    </source>
</evidence>
<evidence type="ECO:0000313" key="1">
    <source>
        <dbReference type="EMBL" id="AUN98532.1"/>
    </source>
</evidence>
<dbReference type="KEGG" id="bsto:C0V70_10530"/>
<name>A0A2K9NSR3_BACTC</name>